<reference evidence="1 2" key="2">
    <citation type="submission" date="2018-11" db="EMBL/GenBank/DDBJ databases">
        <authorList>
            <consortium name="Pathogen Informatics"/>
        </authorList>
    </citation>
    <scope>NUCLEOTIDE SEQUENCE [LARGE SCALE GENOMIC DNA]</scope>
</reference>
<name>A0A0R3RDA4_9BILA</name>
<evidence type="ECO:0000313" key="1">
    <source>
        <dbReference type="EMBL" id="VDO56820.1"/>
    </source>
</evidence>
<keyword evidence="2" id="KW-1185">Reference proteome</keyword>
<dbReference type="Proteomes" id="UP000280834">
    <property type="component" value="Unassembled WGS sequence"/>
</dbReference>
<dbReference type="EMBL" id="UZAG01023469">
    <property type="protein sequence ID" value="VDO56820.1"/>
    <property type="molecule type" value="Genomic_DNA"/>
</dbReference>
<sequence length="31" mass="3517">MSHQINLKLCSAYTTNIFTSISSMHLQFEGN</sequence>
<gene>
    <name evidence="1" type="ORF">BTMF_LOCUS15988</name>
</gene>
<organism evidence="3">
    <name type="scientific">Brugia timori</name>
    <dbReference type="NCBI Taxonomy" id="42155"/>
    <lineage>
        <taxon>Eukaryota</taxon>
        <taxon>Metazoa</taxon>
        <taxon>Ecdysozoa</taxon>
        <taxon>Nematoda</taxon>
        <taxon>Chromadorea</taxon>
        <taxon>Rhabditida</taxon>
        <taxon>Spirurina</taxon>
        <taxon>Spiruromorpha</taxon>
        <taxon>Filarioidea</taxon>
        <taxon>Onchocercidae</taxon>
        <taxon>Brugia</taxon>
    </lineage>
</organism>
<protein>
    <submittedName>
        <fullName evidence="1 3">Uncharacterized protein</fullName>
    </submittedName>
</protein>
<reference evidence="3" key="1">
    <citation type="submission" date="2017-02" db="UniProtKB">
        <authorList>
            <consortium name="WormBaseParasite"/>
        </authorList>
    </citation>
    <scope>IDENTIFICATION</scope>
</reference>
<dbReference type="WBParaSite" id="BTMF_0001802701-mRNA-1">
    <property type="protein sequence ID" value="BTMF_0001802701-mRNA-1"/>
    <property type="gene ID" value="BTMF_0001802701"/>
</dbReference>
<proteinExistence type="predicted"/>
<dbReference type="AlphaFoldDB" id="A0A0R3RDA4"/>
<evidence type="ECO:0000313" key="2">
    <source>
        <dbReference type="Proteomes" id="UP000280834"/>
    </source>
</evidence>
<evidence type="ECO:0000313" key="3">
    <source>
        <dbReference type="WBParaSite" id="BTMF_0001802701-mRNA-1"/>
    </source>
</evidence>
<accession>A0A0R3RDA4</accession>